<keyword evidence="1" id="KW-0614">Plasmid</keyword>
<dbReference type="EMBL" id="CP029157">
    <property type="protein sequence ID" value="QKM65789.1"/>
    <property type="molecule type" value="Genomic_DNA"/>
</dbReference>
<dbReference type="AlphaFoldDB" id="I2MT39"/>
<reference evidence="1 2" key="1">
    <citation type="journal article" date="2012" name="J. Bacteriol.">
        <title>Draft genome of Streptomyces tsukubaensis NRRL 18488, the producer of the clinically important immunosuppressant tacrolimus (FK506).</title>
        <authorList>
            <person name="Barreiro C."/>
            <person name="Prieto C."/>
            <person name="Sola-Landa A."/>
            <person name="Solera E."/>
            <person name="Martinez-Castro M."/>
            <person name="Perez-Redondo R."/>
            <person name="Garcia-Estrada C."/>
            <person name="Aparicio J.F."/>
            <person name="Fernandez-Martinez L.T."/>
            <person name="Santos-Aberturas J."/>
            <person name="Salehi-Najafabadi Z."/>
            <person name="Rodriguez-Garcia A."/>
            <person name="Tauch A."/>
            <person name="Martin J.F."/>
        </authorList>
    </citation>
    <scope>NUCLEOTIDE SEQUENCE [LARGE SCALE GENOMIC DNA]</scope>
    <source>
        <strain evidence="2">DSM 42081 / NBRC 108919 / NRRL 18488 / 9993</strain>
    </source>
</reference>
<geneLocation type="plasmid" evidence="1 2">
    <name>pSTS1</name>
</geneLocation>
<keyword evidence="2" id="KW-1185">Reference proteome</keyword>
<accession>I2MT39</accession>
<protein>
    <submittedName>
        <fullName evidence="1">Uncharacterized protein</fullName>
    </submittedName>
</protein>
<dbReference type="Proteomes" id="UP000005940">
    <property type="component" value="Plasmid pSTS1"/>
</dbReference>
<name>I2MT39_STRT9</name>
<organism evidence="1 2">
    <name type="scientific">Streptomyces tsukubensis (strain DSM 42081 / NBRC 108919 / NRRL 18488 / 9993)</name>
    <dbReference type="NCBI Taxonomy" id="1114943"/>
    <lineage>
        <taxon>Bacteria</taxon>
        <taxon>Bacillati</taxon>
        <taxon>Actinomycetota</taxon>
        <taxon>Actinomycetes</taxon>
        <taxon>Kitasatosporales</taxon>
        <taxon>Streptomycetaceae</taxon>
        <taxon>Streptomyces</taxon>
    </lineage>
</organism>
<evidence type="ECO:0000313" key="2">
    <source>
        <dbReference type="Proteomes" id="UP000005940"/>
    </source>
</evidence>
<gene>
    <name evidence="1" type="ORF">STSU_000100</name>
</gene>
<dbReference type="RefSeq" id="WP_006351114.1">
    <property type="nucleotide sequence ID" value="NZ_CP029157.1"/>
</dbReference>
<evidence type="ECO:0000313" key="1">
    <source>
        <dbReference type="EMBL" id="QKM65789.1"/>
    </source>
</evidence>
<sequence>MPKRNPPGKTVTITKAAWYQEVVGDPDHPVPARLAGRQQQILDAMDNGGPDALRTLVESWGLVWKVGPRGGLTVDVLDAMPDD</sequence>
<proteinExistence type="predicted"/>